<organism evidence="5 6">
    <name type="scientific">Paenisporosarcina macmurdoensis</name>
    <dbReference type="NCBI Taxonomy" id="212659"/>
    <lineage>
        <taxon>Bacteria</taxon>
        <taxon>Bacillati</taxon>
        <taxon>Bacillota</taxon>
        <taxon>Bacilli</taxon>
        <taxon>Bacillales</taxon>
        <taxon>Caryophanaceae</taxon>
        <taxon>Paenisporosarcina</taxon>
    </lineage>
</organism>
<name>A0ABW1LDA5_9BACL</name>
<dbReference type="Gene3D" id="3.90.79.10">
    <property type="entry name" value="Nucleoside Triphosphate Pyrophosphohydrolase"/>
    <property type="match status" value="1"/>
</dbReference>
<dbReference type="PROSITE" id="PS51462">
    <property type="entry name" value="NUDIX"/>
    <property type="match status" value="1"/>
</dbReference>
<dbReference type="PROSITE" id="PS00893">
    <property type="entry name" value="NUDIX_BOX"/>
    <property type="match status" value="1"/>
</dbReference>
<evidence type="ECO:0000313" key="6">
    <source>
        <dbReference type="Proteomes" id="UP001596170"/>
    </source>
</evidence>
<dbReference type="InterPro" id="IPR015797">
    <property type="entry name" value="NUDIX_hydrolase-like_dom_sf"/>
</dbReference>
<evidence type="ECO:0000256" key="1">
    <source>
        <dbReference type="ARBA" id="ARBA00001946"/>
    </source>
</evidence>
<feature type="domain" description="Nudix hydrolase" evidence="4">
    <location>
        <begin position="15"/>
        <end position="146"/>
    </location>
</feature>
<evidence type="ECO:0000256" key="2">
    <source>
        <dbReference type="ARBA" id="ARBA00022801"/>
    </source>
</evidence>
<dbReference type="InterPro" id="IPR000086">
    <property type="entry name" value="NUDIX_hydrolase_dom"/>
</dbReference>
<dbReference type="Pfam" id="PF00293">
    <property type="entry name" value="NUDIX"/>
    <property type="match status" value="1"/>
</dbReference>
<comment type="cofactor">
    <cofactor evidence="1">
        <name>Mg(2+)</name>
        <dbReference type="ChEBI" id="CHEBI:18420"/>
    </cofactor>
</comment>
<dbReference type="RefSeq" id="WP_377735634.1">
    <property type="nucleotide sequence ID" value="NZ_JBHSRI010000025.1"/>
</dbReference>
<dbReference type="PANTHER" id="PTHR43046">
    <property type="entry name" value="GDP-MANNOSE MANNOSYL HYDROLASE"/>
    <property type="match status" value="1"/>
</dbReference>
<dbReference type="SUPFAM" id="SSF55811">
    <property type="entry name" value="Nudix"/>
    <property type="match status" value="1"/>
</dbReference>
<dbReference type="InterPro" id="IPR020084">
    <property type="entry name" value="NUDIX_hydrolase_CS"/>
</dbReference>
<protein>
    <submittedName>
        <fullName evidence="5">NUDIX hydrolase</fullName>
    </submittedName>
</protein>
<dbReference type="InterPro" id="IPR020476">
    <property type="entry name" value="Nudix_hydrolase"/>
</dbReference>
<dbReference type="PRINTS" id="PR00502">
    <property type="entry name" value="NUDIXFAMILY"/>
</dbReference>
<dbReference type="PANTHER" id="PTHR43046:SF2">
    <property type="entry name" value="8-OXO-DGTP DIPHOSPHATASE-RELATED"/>
    <property type="match status" value="1"/>
</dbReference>
<comment type="caution">
    <text evidence="5">The sequence shown here is derived from an EMBL/GenBank/DDBJ whole genome shotgun (WGS) entry which is preliminary data.</text>
</comment>
<gene>
    <name evidence="5" type="ORF">ACFPYN_16365</name>
</gene>
<sequence length="147" mass="16672">MEYYQEIRQYVGHRPLILPGAVVIIQNEFNEILLQERKPGLFGLPGGLMDLGESLEETASREVLEETGLSVSDLELCKVFSGPDYYFKIDNGDEFYSVTVVYQTKTFTGTLQANAEETLSLNFFPIDNLPHQLLASNKNFLRKCLDI</sequence>
<dbReference type="Proteomes" id="UP001596170">
    <property type="component" value="Unassembled WGS sequence"/>
</dbReference>
<keyword evidence="6" id="KW-1185">Reference proteome</keyword>
<evidence type="ECO:0000256" key="3">
    <source>
        <dbReference type="RuleBase" id="RU003476"/>
    </source>
</evidence>
<evidence type="ECO:0000259" key="4">
    <source>
        <dbReference type="PROSITE" id="PS51462"/>
    </source>
</evidence>
<dbReference type="GO" id="GO:0016787">
    <property type="term" value="F:hydrolase activity"/>
    <property type="evidence" value="ECO:0007669"/>
    <property type="project" value="UniProtKB-KW"/>
</dbReference>
<proteinExistence type="inferred from homology"/>
<keyword evidence="2 3" id="KW-0378">Hydrolase</keyword>
<reference evidence="6" key="1">
    <citation type="journal article" date="2019" name="Int. J. Syst. Evol. Microbiol.">
        <title>The Global Catalogue of Microorganisms (GCM) 10K type strain sequencing project: providing services to taxonomists for standard genome sequencing and annotation.</title>
        <authorList>
            <consortium name="The Broad Institute Genomics Platform"/>
            <consortium name="The Broad Institute Genome Sequencing Center for Infectious Disease"/>
            <person name="Wu L."/>
            <person name="Ma J."/>
        </authorList>
    </citation>
    <scope>NUCLEOTIDE SEQUENCE [LARGE SCALE GENOMIC DNA]</scope>
    <source>
        <strain evidence="6">CCUG 54527</strain>
    </source>
</reference>
<evidence type="ECO:0000313" key="5">
    <source>
        <dbReference type="EMBL" id="MFC6041002.1"/>
    </source>
</evidence>
<dbReference type="EMBL" id="JBHSRI010000025">
    <property type="protein sequence ID" value="MFC6041002.1"/>
    <property type="molecule type" value="Genomic_DNA"/>
</dbReference>
<comment type="similarity">
    <text evidence="3">Belongs to the Nudix hydrolase family.</text>
</comment>
<accession>A0ABW1LDA5</accession>
<dbReference type="CDD" id="cd04677">
    <property type="entry name" value="NUDIX_Hydrolase"/>
    <property type="match status" value="1"/>
</dbReference>